<sequence length="466" mass="51055">MPTPVKLLASSTDTQYESRMSWTFQANLADLPAEAFNSPAFGDVPLRGKWSLKMNTHEGEVKLHCRYGELPKGVLGPEVAVNVCLEVMCEGSAKEVVSHSWDPEPAPALDPGTAKPYTSHSLMVDLAQIAKQRPWFESLANHSQTYRLTACLRRCASSLHAGQSSLPMIMRASLLAASDADMSPASKDACIVFPRAGTPGLRLWTTAAFLKKASPYFQDMFGSGCIETVPRHAKRQRKGDVKPIIDLTDDNDAEEKDWDDSDDETDAFFTQAGGSQPDDTAQDLEYRQIPVKEAAFATYRAVLFYLKSGHIAFAPLRSSFLTPHPADEYASRTDFLVGHAGKTPDLPLPASPKSVYRLAHLLGLEELQKLALASLATSLTVSGAVSELFSPASMAYDELRKLLRDFVVEHLDAIRSNPAWKAQEAKANRGELEVPALVTMELLMAMLKATEKTADLKMTRLKLADA</sequence>
<dbReference type="InterPro" id="IPR011333">
    <property type="entry name" value="SKP1/BTB/POZ_sf"/>
</dbReference>
<protein>
    <recommendedName>
        <fullName evidence="4">BTB domain-containing protein</fullName>
    </recommendedName>
</protein>
<reference evidence="2 3" key="1">
    <citation type="journal article" date="2018" name="Front. Microbiol.">
        <title>Prospects for Fungal Bioremediation of Acidic Radioactive Waste Sites: Characterization and Genome Sequence of Rhodotorula taiwanensis MD1149.</title>
        <authorList>
            <person name="Tkavc R."/>
            <person name="Matrosova V.Y."/>
            <person name="Grichenko O.E."/>
            <person name="Gostincar C."/>
            <person name="Volpe R.P."/>
            <person name="Klimenkova P."/>
            <person name="Gaidamakova E.K."/>
            <person name="Zhou C.E."/>
            <person name="Stewart B.J."/>
            <person name="Lyman M.G."/>
            <person name="Malfatti S.A."/>
            <person name="Rubinfeld B."/>
            <person name="Courtot M."/>
            <person name="Singh J."/>
            <person name="Dalgard C.L."/>
            <person name="Hamilton T."/>
            <person name="Frey K.G."/>
            <person name="Gunde-Cimerman N."/>
            <person name="Dugan L."/>
            <person name="Daly M.J."/>
        </authorList>
    </citation>
    <scope>NUCLEOTIDE SEQUENCE [LARGE SCALE GENOMIC DNA]</scope>
    <source>
        <strain evidence="2 3">MD1149</strain>
    </source>
</reference>
<organism evidence="2 3">
    <name type="scientific">Rhodotorula taiwanensis</name>
    <dbReference type="NCBI Taxonomy" id="741276"/>
    <lineage>
        <taxon>Eukaryota</taxon>
        <taxon>Fungi</taxon>
        <taxon>Dikarya</taxon>
        <taxon>Basidiomycota</taxon>
        <taxon>Pucciniomycotina</taxon>
        <taxon>Microbotryomycetes</taxon>
        <taxon>Sporidiobolales</taxon>
        <taxon>Sporidiobolaceae</taxon>
        <taxon>Rhodotorula</taxon>
    </lineage>
</organism>
<dbReference type="Proteomes" id="UP000237144">
    <property type="component" value="Unassembled WGS sequence"/>
</dbReference>
<proteinExistence type="predicted"/>
<feature type="region of interest" description="Disordered" evidence="1">
    <location>
        <begin position="237"/>
        <end position="281"/>
    </location>
</feature>
<dbReference type="AlphaFoldDB" id="A0A2S5BFT5"/>
<evidence type="ECO:0000313" key="3">
    <source>
        <dbReference type="Proteomes" id="UP000237144"/>
    </source>
</evidence>
<dbReference type="STRING" id="741276.A0A2S5BFT5"/>
<comment type="caution">
    <text evidence="2">The sequence shown here is derived from an EMBL/GenBank/DDBJ whole genome shotgun (WGS) entry which is preliminary data.</text>
</comment>
<dbReference type="OrthoDB" id="6359816at2759"/>
<accession>A0A2S5BFT5</accession>
<keyword evidence="3" id="KW-1185">Reference proteome</keyword>
<feature type="compositionally biased region" description="Acidic residues" evidence="1">
    <location>
        <begin position="247"/>
        <end position="266"/>
    </location>
</feature>
<evidence type="ECO:0008006" key="4">
    <source>
        <dbReference type="Google" id="ProtNLM"/>
    </source>
</evidence>
<name>A0A2S5BFT5_9BASI</name>
<dbReference type="Gene3D" id="3.30.710.10">
    <property type="entry name" value="Potassium Channel Kv1.1, Chain A"/>
    <property type="match status" value="1"/>
</dbReference>
<evidence type="ECO:0000313" key="2">
    <source>
        <dbReference type="EMBL" id="POY75628.1"/>
    </source>
</evidence>
<evidence type="ECO:0000256" key="1">
    <source>
        <dbReference type="SAM" id="MobiDB-lite"/>
    </source>
</evidence>
<gene>
    <name evidence="2" type="ORF">BMF94_1250</name>
</gene>
<dbReference type="EMBL" id="PJQD01000013">
    <property type="protein sequence ID" value="POY75628.1"/>
    <property type="molecule type" value="Genomic_DNA"/>
</dbReference>